<dbReference type="EMBL" id="CATQJL010000001">
    <property type="protein sequence ID" value="CAJ0588154.1"/>
    <property type="molecule type" value="Genomic_DNA"/>
</dbReference>
<keyword evidence="2" id="KW-1185">Reference proteome</keyword>
<dbReference type="Gene3D" id="3.60.20.40">
    <property type="match status" value="1"/>
</dbReference>
<evidence type="ECO:0000313" key="2">
    <source>
        <dbReference type="Proteomes" id="UP001176961"/>
    </source>
</evidence>
<dbReference type="InterPro" id="IPR029055">
    <property type="entry name" value="Ntn_hydrolases_N"/>
</dbReference>
<proteinExistence type="predicted"/>
<dbReference type="Proteomes" id="UP001176961">
    <property type="component" value="Unassembled WGS sequence"/>
</dbReference>
<organism evidence="1 2">
    <name type="scientific">Cylicocyclus nassatus</name>
    <name type="common">Nematode worm</name>
    <dbReference type="NCBI Taxonomy" id="53992"/>
    <lineage>
        <taxon>Eukaryota</taxon>
        <taxon>Metazoa</taxon>
        <taxon>Ecdysozoa</taxon>
        <taxon>Nematoda</taxon>
        <taxon>Chromadorea</taxon>
        <taxon>Rhabditida</taxon>
        <taxon>Rhabditina</taxon>
        <taxon>Rhabditomorpha</taxon>
        <taxon>Strongyloidea</taxon>
        <taxon>Strongylidae</taxon>
        <taxon>Cylicocyclus</taxon>
    </lineage>
</organism>
<gene>
    <name evidence="1" type="ORF">CYNAS_LOCUS137</name>
</gene>
<dbReference type="AlphaFoldDB" id="A0AA36DKQ1"/>
<dbReference type="Pfam" id="PF01019">
    <property type="entry name" value="G_glu_transpept"/>
    <property type="match status" value="1"/>
</dbReference>
<name>A0AA36DKQ1_CYLNA</name>
<dbReference type="InterPro" id="IPR043137">
    <property type="entry name" value="GGT_ssub_C"/>
</dbReference>
<accession>A0AA36DKQ1</accession>
<comment type="caution">
    <text evidence="1">The sequence shown here is derived from an EMBL/GenBank/DDBJ whole genome shotgun (WGS) entry which is preliminary data.</text>
</comment>
<evidence type="ECO:0000313" key="1">
    <source>
        <dbReference type="EMBL" id="CAJ0588154.1"/>
    </source>
</evidence>
<reference evidence="1" key="1">
    <citation type="submission" date="2023-07" db="EMBL/GenBank/DDBJ databases">
        <authorList>
            <consortium name="CYATHOMIX"/>
        </authorList>
    </citation>
    <scope>NUCLEOTIDE SEQUENCE</scope>
    <source>
        <strain evidence="1">N/A</strain>
    </source>
</reference>
<protein>
    <submittedName>
        <fullName evidence="1">Uncharacterized protein</fullName>
    </submittedName>
</protein>
<dbReference type="SUPFAM" id="SSF56235">
    <property type="entry name" value="N-terminal nucleophile aminohydrolases (Ntn hydrolases)"/>
    <property type="match status" value="1"/>
</dbReference>
<sequence>MENFFKLYHVLDTTFESVFSFGCGSDEEKFLSCYANDKLANALHSLIEGTGSVPWLKDTQSDGLRFGKRRLCMPGPFDEALAKIQMENLLGEEEGKITRRVVAVNDMISKVIENVKDWYKANATKKSETPIPGICKNLEEKIAKNLTHKIEDNTPSASEDWHSNMFVIVSKKERKAIAYVGTLGSFFGSGIKSEKFGIYFNNILDHVKEGATFNRLLPTIVFNDKEISYAFASNGGSPSQTLSLPRTLSMVMLERFFNVRLHEGVTYPLAFPSPARPKLVLKDRVPYVEHLHKHFEVEKTGRIPDEVVAAETTGGKLSAFYADNFKGRKYTPRGV</sequence>